<dbReference type="Proteomes" id="UP000306319">
    <property type="component" value="Unassembled WGS sequence"/>
</dbReference>
<protein>
    <submittedName>
        <fullName evidence="1">Uncharacterized protein</fullName>
    </submittedName>
</protein>
<accession>A0AC61RBE9</accession>
<keyword evidence="2" id="KW-1185">Reference proteome</keyword>
<organism evidence="1 2">
    <name type="scientific">Lepagella muris</name>
    <dbReference type="NCBI Taxonomy" id="3032870"/>
    <lineage>
        <taxon>Bacteria</taxon>
        <taxon>Pseudomonadati</taxon>
        <taxon>Bacteroidota</taxon>
        <taxon>Bacteroidia</taxon>
        <taxon>Bacteroidales</taxon>
        <taxon>Muribaculaceae</taxon>
        <taxon>Lepagella</taxon>
    </lineage>
</organism>
<comment type="caution">
    <text evidence="1">The sequence shown here is derived from an EMBL/GenBank/DDBJ whole genome shotgun (WGS) entry which is preliminary data.</text>
</comment>
<proteinExistence type="predicted"/>
<evidence type="ECO:0000313" key="1">
    <source>
        <dbReference type="EMBL" id="TGY76470.1"/>
    </source>
</evidence>
<evidence type="ECO:0000313" key="2">
    <source>
        <dbReference type="Proteomes" id="UP000306319"/>
    </source>
</evidence>
<name>A0AC61RBE9_9BACT</name>
<reference evidence="1" key="1">
    <citation type="submission" date="2019-04" db="EMBL/GenBank/DDBJ databases">
        <title>Microbes associate with the intestines of laboratory mice.</title>
        <authorList>
            <person name="Navarre W."/>
            <person name="Wong E."/>
            <person name="Huang K."/>
            <person name="Tropini C."/>
            <person name="Ng K."/>
            <person name="Yu B."/>
        </authorList>
    </citation>
    <scope>NUCLEOTIDE SEQUENCE</scope>
    <source>
        <strain evidence="1">NM04_E33</strain>
    </source>
</reference>
<dbReference type="EMBL" id="SRYB01000040">
    <property type="protein sequence ID" value="TGY76470.1"/>
    <property type="molecule type" value="Genomic_DNA"/>
</dbReference>
<gene>
    <name evidence="1" type="ORF">E5331_18170</name>
</gene>
<sequence length="301" mass="34078">MGSIFSYAMTSSIILCFGYLAYKLILAGERQHTCNRLILYVIYAMSLLLPLLSDEWRGLMPEPSSSAADVVISELPTDFTDNTEEAYITAAFAATDMDESERDSLSLPTIATIIYIIGVILSLIYSIFGLYQLCRIISDGERIKTGEYILIISNRDDIAPFSWLHFYVMNRNDYETAGDLIALHEMRHLKLRHWIDLVVVQVVSILQWFNPAAWLMGDEFKTVHEYQADDAVLSSGVDMRQYQTLLIKKAVGTRFQVLANSLNHSKLKKTYSYDVQNKSIKGTSVDRPSRNPGNGCRMPCN</sequence>